<reference evidence="2" key="1">
    <citation type="submission" date="2014-11" db="EMBL/GenBank/DDBJ databases">
        <authorList>
            <person name="Amaro Gonzalez C."/>
        </authorList>
    </citation>
    <scope>NUCLEOTIDE SEQUENCE</scope>
</reference>
<protein>
    <submittedName>
        <fullName evidence="2">Uncharacterized protein</fullName>
    </submittedName>
</protein>
<proteinExistence type="predicted"/>
<name>A0A0E9U1Y5_ANGAN</name>
<dbReference type="AlphaFoldDB" id="A0A0E9U1Y5"/>
<sequence>MGSSTRDRGAWANVPRGQPLTD</sequence>
<reference evidence="2" key="2">
    <citation type="journal article" date="2015" name="Fish Shellfish Immunol.">
        <title>Early steps in the European eel (Anguilla anguilla)-Vibrio vulnificus interaction in the gills: Role of the RtxA13 toxin.</title>
        <authorList>
            <person name="Callol A."/>
            <person name="Pajuelo D."/>
            <person name="Ebbesson L."/>
            <person name="Teles M."/>
            <person name="MacKenzie S."/>
            <person name="Amaro C."/>
        </authorList>
    </citation>
    <scope>NUCLEOTIDE SEQUENCE</scope>
</reference>
<feature type="region of interest" description="Disordered" evidence="1">
    <location>
        <begin position="1"/>
        <end position="22"/>
    </location>
</feature>
<evidence type="ECO:0000313" key="2">
    <source>
        <dbReference type="EMBL" id="JAH59909.1"/>
    </source>
</evidence>
<organism evidence="2">
    <name type="scientific">Anguilla anguilla</name>
    <name type="common">European freshwater eel</name>
    <name type="synonym">Muraena anguilla</name>
    <dbReference type="NCBI Taxonomy" id="7936"/>
    <lineage>
        <taxon>Eukaryota</taxon>
        <taxon>Metazoa</taxon>
        <taxon>Chordata</taxon>
        <taxon>Craniata</taxon>
        <taxon>Vertebrata</taxon>
        <taxon>Euteleostomi</taxon>
        <taxon>Actinopterygii</taxon>
        <taxon>Neopterygii</taxon>
        <taxon>Teleostei</taxon>
        <taxon>Anguilliformes</taxon>
        <taxon>Anguillidae</taxon>
        <taxon>Anguilla</taxon>
    </lineage>
</organism>
<evidence type="ECO:0000256" key="1">
    <source>
        <dbReference type="SAM" id="MobiDB-lite"/>
    </source>
</evidence>
<accession>A0A0E9U1Y5</accession>
<dbReference type="EMBL" id="GBXM01048668">
    <property type="protein sequence ID" value="JAH59909.1"/>
    <property type="molecule type" value="Transcribed_RNA"/>
</dbReference>